<dbReference type="Proteomes" id="UP000190328">
    <property type="component" value="Unassembled WGS sequence"/>
</dbReference>
<reference evidence="2 3" key="1">
    <citation type="submission" date="2017-02" db="EMBL/GenBank/DDBJ databases">
        <authorList>
            <person name="Peterson S.W."/>
        </authorList>
    </citation>
    <scope>NUCLEOTIDE SEQUENCE [LARGE SCALE GENOMIC DNA]</scope>
    <source>
        <strain evidence="2 3">ATCC BAA-1030</strain>
    </source>
</reference>
<feature type="transmembrane region" description="Helical" evidence="1">
    <location>
        <begin position="79"/>
        <end position="102"/>
    </location>
</feature>
<keyword evidence="1" id="KW-0812">Transmembrane</keyword>
<keyword evidence="3" id="KW-1185">Reference proteome</keyword>
<organism evidence="2 3">
    <name type="scientific">Pilibacter termitis</name>
    <dbReference type="NCBI Taxonomy" id="263852"/>
    <lineage>
        <taxon>Bacteria</taxon>
        <taxon>Bacillati</taxon>
        <taxon>Bacillota</taxon>
        <taxon>Bacilli</taxon>
        <taxon>Lactobacillales</taxon>
        <taxon>Enterococcaceae</taxon>
        <taxon>Pilibacter</taxon>
    </lineage>
</organism>
<keyword evidence="1" id="KW-0472">Membrane</keyword>
<keyword evidence="1" id="KW-1133">Transmembrane helix</keyword>
<dbReference type="RefSeq" id="WP_078807049.1">
    <property type="nucleotide sequence ID" value="NZ_FUXI01000010.1"/>
</dbReference>
<proteinExistence type="predicted"/>
<dbReference type="STRING" id="263852.SAMN02745116_01125"/>
<dbReference type="EMBL" id="FUXI01000010">
    <property type="protein sequence ID" value="SJZ67256.1"/>
    <property type="molecule type" value="Genomic_DNA"/>
</dbReference>
<evidence type="ECO:0000256" key="1">
    <source>
        <dbReference type="SAM" id="Phobius"/>
    </source>
</evidence>
<accession>A0A1T4MK86</accession>
<evidence type="ECO:0000313" key="2">
    <source>
        <dbReference type="EMBL" id="SJZ67256.1"/>
    </source>
</evidence>
<sequence length="105" mass="12030">MRHDVYLLETKFRASWRTVANLLPLVASQRKAERGVKGFVVVSHAIYLLETKFQVALRTTTKTLPLVARQRKAERGVKGFVVVSHAIYLLLHFVSHTVFLRIKDS</sequence>
<dbReference type="AlphaFoldDB" id="A0A1T4MK86"/>
<name>A0A1T4MK86_9ENTE</name>
<gene>
    <name evidence="2" type="ORF">SAMN02745116_01125</name>
</gene>
<protein>
    <submittedName>
        <fullName evidence="2">Uncharacterized protein</fullName>
    </submittedName>
</protein>
<evidence type="ECO:0000313" key="3">
    <source>
        <dbReference type="Proteomes" id="UP000190328"/>
    </source>
</evidence>